<dbReference type="Proteomes" id="UP000094776">
    <property type="component" value="Chromosome 2"/>
</dbReference>
<gene>
    <name evidence="1" type="ORF">WT26_25665</name>
</gene>
<dbReference type="Gene3D" id="3.30.70.420">
    <property type="entry name" value="Hydroxymethylglutaryl-CoA reductase, class I/II, NAD/NADP-binding domain"/>
    <property type="match status" value="1"/>
</dbReference>
<protein>
    <recommendedName>
        <fullName evidence="3">Hydroxymethylglutaryl-coenzyme A reductase family protein</fullName>
    </recommendedName>
</protein>
<sequence length="256" mass="28176">MMPGLTSASGARIAVAYPSFPRPLPLVRLDRRGLVFRAAGAAPLVCGLPRAATLLVADEPLCSLRLVIRDVAPAGEGRHDLTMQPSGAAGDELLWHALRDREPYRHIRHPLAPVAGSAAGPKHDRHDPAPALIAGADGTARLSRSAAFRLPCHSDALFFADWLEYHFDELRALSQQHGPQLQLNQLERQVADDEVGVRFVYDIDGHATRHELNDCAREACAWIETEMRDKFALPIAHERLGSNRARGMDMRAHRAH</sequence>
<dbReference type="InterPro" id="IPR009023">
    <property type="entry name" value="HMG_CoA_Rdtase_NAD(P)-bd_sf"/>
</dbReference>
<dbReference type="SUPFAM" id="SSF55035">
    <property type="entry name" value="NAD-binding domain of HMG-CoA reductase"/>
    <property type="match status" value="1"/>
</dbReference>
<reference evidence="1 2" key="1">
    <citation type="submission" date="2015-12" db="EMBL/GenBank/DDBJ databases">
        <title>Diversity of Burkholderia near neighbor genomes.</title>
        <authorList>
            <person name="Sahl J."/>
            <person name="Wagner D."/>
            <person name="Keim P."/>
        </authorList>
    </citation>
    <scope>NUCLEOTIDE SEQUENCE [LARGE SCALE GENOMIC DNA]</scope>
    <source>
        <strain evidence="1 2">MSMB1184WGS</strain>
    </source>
</reference>
<accession>A0A1B4PZH2</accession>
<evidence type="ECO:0008006" key="3">
    <source>
        <dbReference type="Google" id="ProtNLM"/>
    </source>
</evidence>
<dbReference type="AlphaFoldDB" id="A0A1B4PZH2"/>
<evidence type="ECO:0000313" key="2">
    <source>
        <dbReference type="Proteomes" id="UP000094776"/>
    </source>
</evidence>
<evidence type="ECO:0000313" key="1">
    <source>
        <dbReference type="EMBL" id="AOK19313.1"/>
    </source>
</evidence>
<organism evidence="1 2">
    <name type="scientific">Burkholderia cepacia</name>
    <name type="common">Pseudomonas cepacia</name>
    <dbReference type="NCBI Taxonomy" id="292"/>
    <lineage>
        <taxon>Bacteria</taxon>
        <taxon>Pseudomonadati</taxon>
        <taxon>Pseudomonadota</taxon>
        <taxon>Betaproteobacteria</taxon>
        <taxon>Burkholderiales</taxon>
        <taxon>Burkholderiaceae</taxon>
        <taxon>Burkholderia</taxon>
        <taxon>Burkholderia cepacia complex</taxon>
    </lineage>
</organism>
<dbReference type="EMBL" id="CP013444">
    <property type="protein sequence ID" value="AOK19313.1"/>
    <property type="molecule type" value="Genomic_DNA"/>
</dbReference>
<name>A0A1B4PZH2_BURCE</name>
<proteinExistence type="predicted"/>